<feature type="region of interest" description="Disordered" evidence="1">
    <location>
        <begin position="146"/>
        <end position="168"/>
    </location>
</feature>
<proteinExistence type="predicted"/>
<gene>
    <name evidence="2" type="ORF">KC729_00325</name>
</gene>
<accession>A0A956LXJ0</accession>
<reference evidence="2" key="2">
    <citation type="journal article" date="2021" name="Microbiome">
        <title>Successional dynamics and alternative stable states in a saline activated sludge microbial community over 9 years.</title>
        <authorList>
            <person name="Wang Y."/>
            <person name="Ye J."/>
            <person name="Ju F."/>
            <person name="Liu L."/>
            <person name="Boyd J.A."/>
            <person name="Deng Y."/>
            <person name="Parks D.H."/>
            <person name="Jiang X."/>
            <person name="Yin X."/>
            <person name="Woodcroft B.J."/>
            <person name="Tyson G.W."/>
            <person name="Hugenholtz P."/>
            <person name="Polz M.F."/>
            <person name="Zhang T."/>
        </authorList>
    </citation>
    <scope>NUCLEOTIDE SEQUENCE</scope>
    <source>
        <strain evidence="2">HKST-UBA01</strain>
    </source>
</reference>
<dbReference type="EMBL" id="JAGQHR010000002">
    <property type="protein sequence ID" value="MCA9726095.1"/>
    <property type="molecule type" value="Genomic_DNA"/>
</dbReference>
<protein>
    <submittedName>
        <fullName evidence="2">Uncharacterized protein</fullName>
    </submittedName>
</protein>
<name>A0A956LXJ0_UNCEI</name>
<feature type="compositionally biased region" description="Polar residues" evidence="1">
    <location>
        <begin position="153"/>
        <end position="168"/>
    </location>
</feature>
<dbReference type="Proteomes" id="UP000697710">
    <property type="component" value="Unassembled WGS sequence"/>
</dbReference>
<reference evidence="2" key="1">
    <citation type="submission" date="2020-04" db="EMBL/GenBank/DDBJ databases">
        <authorList>
            <person name="Zhang T."/>
        </authorList>
    </citation>
    <scope>NUCLEOTIDE SEQUENCE</scope>
    <source>
        <strain evidence="2">HKST-UBA01</strain>
    </source>
</reference>
<evidence type="ECO:0000313" key="3">
    <source>
        <dbReference type="Proteomes" id="UP000697710"/>
    </source>
</evidence>
<evidence type="ECO:0000256" key="1">
    <source>
        <dbReference type="SAM" id="MobiDB-lite"/>
    </source>
</evidence>
<evidence type="ECO:0000313" key="2">
    <source>
        <dbReference type="EMBL" id="MCA9726095.1"/>
    </source>
</evidence>
<comment type="caution">
    <text evidence="2">The sequence shown here is derived from an EMBL/GenBank/DDBJ whole genome shotgun (WGS) entry which is preliminary data.</text>
</comment>
<organism evidence="2 3">
    <name type="scientific">Eiseniibacteriota bacterium</name>
    <dbReference type="NCBI Taxonomy" id="2212470"/>
    <lineage>
        <taxon>Bacteria</taxon>
        <taxon>Candidatus Eiseniibacteriota</taxon>
    </lineage>
</organism>
<dbReference type="AlphaFoldDB" id="A0A956LXJ0"/>
<sequence length="273" mass="29797">MLLVFSSCNEDGGDDGITRVIAEGDLPLLPSPAVHVIPVFGSADSLARIARGVVIGQLNRVRLLTREIESTHATLSATGWTRNEENCWIRQFSQSDTTCDYTLSLCGRGSRLEYNESMDGPCLPGRDGPIHVDDWTFTTGTTNADGTEGDFRTFQNPGSGGNVSRSWRWSSPDGGSTIDWSFYAGERSDRNFRGALRWNRSDPAAPSGEFRWSSNEKWSAALTGDGTSGRLTILGLDAGSGNWLPQEELTWEPKHGTWNVYDAAGGLAEARSW</sequence>